<dbReference type="Pfam" id="PF01330">
    <property type="entry name" value="RuvA_N"/>
    <property type="match status" value="1"/>
</dbReference>
<dbReference type="STRING" id="1759059.ATE48_13785"/>
<dbReference type="GO" id="GO:0009378">
    <property type="term" value="F:four-way junction helicase activity"/>
    <property type="evidence" value="ECO:0007669"/>
    <property type="project" value="InterPro"/>
</dbReference>
<dbReference type="GO" id="GO:0000400">
    <property type="term" value="F:four-way junction DNA binding"/>
    <property type="evidence" value="ECO:0007669"/>
    <property type="project" value="UniProtKB-UniRule"/>
</dbReference>
<dbReference type="InterPro" id="IPR011114">
    <property type="entry name" value="RuvA_C"/>
</dbReference>
<dbReference type="InterPro" id="IPR010994">
    <property type="entry name" value="RuvA_2-like"/>
</dbReference>
<evidence type="ECO:0000256" key="6">
    <source>
        <dbReference type="HAMAP-Rule" id="MF_00031"/>
    </source>
</evidence>
<dbReference type="GO" id="GO:0009379">
    <property type="term" value="C:Holliday junction helicase complex"/>
    <property type="evidence" value="ECO:0007669"/>
    <property type="project" value="InterPro"/>
</dbReference>
<organism evidence="9 10">
    <name type="scientific">Candidatus Viadribacter manganicus</name>
    <dbReference type="NCBI Taxonomy" id="1759059"/>
    <lineage>
        <taxon>Bacteria</taxon>
        <taxon>Pseudomonadati</taxon>
        <taxon>Pseudomonadota</taxon>
        <taxon>Alphaproteobacteria</taxon>
        <taxon>Hyphomonadales</taxon>
        <taxon>Hyphomonadaceae</taxon>
        <taxon>Candidatus Viadribacter</taxon>
    </lineage>
</organism>
<dbReference type="GO" id="GO:0006281">
    <property type="term" value="P:DNA repair"/>
    <property type="evidence" value="ECO:0007669"/>
    <property type="project" value="UniProtKB-UniRule"/>
</dbReference>
<dbReference type="FunCoup" id="A0A1B1AK39">
    <property type="interactions" value="236"/>
</dbReference>
<sequence length="205" mass="20684">MIGLLSGTVAAVGEDTALIDVGGVGYVVQSGGRTLARLQVGAPARLFIETHVREDAIRLFGFSSEEERAWFAHLQTIPGVGAKVALGILDTMPPDALADAIAIQDKAAFARANGVGPKLAARLATELTGKGGPKGFIGLGGSAPRASSTATVTASGARAEAVSALVNLGIDQSSAARAVASAAKQFDADAPAPELIRAALKEVSR</sequence>
<keyword evidence="10" id="KW-1185">Reference proteome</keyword>
<feature type="domain" description="DNA helicase Holliday junction RuvA type" evidence="7">
    <location>
        <begin position="1"/>
        <end position="61"/>
    </location>
</feature>
<evidence type="ECO:0000313" key="10">
    <source>
        <dbReference type="Proteomes" id="UP000092498"/>
    </source>
</evidence>
<keyword evidence="2 6" id="KW-0227">DNA damage</keyword>
<keyword evidence="3 6" id="KW-0238">DNA-binding</keyword>
<dbReference type="Gene3D" id="2.40.50.140">
    <property type="entry name" value="Nucleic acid-binding proteins"/>
    <property type="match status" value="1"/>
</dbReference>
<dbReference type="InterPro" id="IPR012340">
    <property type="entry name" value="NA-bd_OB-fold"/>
</dbReference>
<dbReference type="SUPFAM" id="SSF47781">
    <property type="entry name" value="RuvA domain 2-like"/>
    <property type="match status" value="1"/>
</dbReference>
<dbReference type="RefSeq" id="WP_066772445.1">
    <property type="nucleotide sequence ID" value="NZ_CP013244.1"/>
</dbReference>
<dbReference type="Pfam" id="PF07499">
    <property type="entry name" value="RuvA_C"/>
    <property type="match status" value="1"/>
</dbReference>
<dbReference type="NCBIfam" id="TIGR00084">
    <property type="entry name" value="ruvA"/>
    <property type="match status" value="1"/>
</dbReference>
<dbReference type="GO" id="GO:0005737">
    <property type="term" value="C:cytoplasm"/>
    <property type="evidence" value="ECO:0007669"/>
    <property type="project" value="UniProtKB-SubCell"/>
</dbReference>
<comment type="subcellular location">
    <subcellularLocation>
        <location evidence="6">Cytoplasm</location>
    </subcellularLocation>
</comment>
<comment type="subunit">
    <text evidence="6">Homotetramer. Forms an RuvA(8)-RuvB(12)-Holliday junction (HJ) complex. HJ DNA is sandwiched between 2 RuvA tetramers; dsDNA enters through RuvA and exits via RuvB. An RuvB hexamer assembles on each DNA strand where it exits the tetramer. Each RuvB hexamer is contacted by two RuvA subunits (via domain III) on 2 adjacent RuvB subunits; this complex drives branch migration. In the full resolvosome a probable DNA-RuvA(4)-RuvB(12)-RuvC(2) complex forms which resolves the HJ.</text>
</comment>
<comment type="caution">
    <text evidence="6">Lacks conserved residue(s) required for the propagation of feature annotation.</text>
</comment>
<dbReference type="InParanoid" id="A0A1B1AK39"/>
<dbReference type="Proteomes" id="UP000092498">
    <property type="component" value="Chromosome"/>
</dbReference>
<dbReference type="SUPFAM" id="SSF50249">
    <property type="entry name" value="Nucleic acid-binding proteins"/>
    <property type="match status" value="1"/>
</dbReference>
<gene>
    <name evidence="6" type="primary">ruvA</name>
    <name evidence="9" type="ORF">ATE48_13785</name>
</gene>
<dbReference type="GO" id="GO:0005524">
    <property type="term" value="F:ATP binding"/>
    <property type="evidence" value="ECO:0007669"/>
    <property type="project" value="InterPro"/>
</dbReference>
<reference evidence="9 10" key="1">
    <citation type="submission" date="2015-11" db="EMBL/GenBank/DDBJ databases">
        <title>Whole-Genome Sequence of Candidatus Oderbacter manganicum from the National Park Lower Oder Valley, Germany.</title>
        <authorList>
            <person name="Braun B."/>
            <person name="Liere K."/>
            <person name="Szewzyk U."/>
        </authorList>
    </citation>
    <scope>NUCLEOTIDE SEQUENCE [LARGE SCALE GENOMIC DNA]</scope>
    <source>
        <strain evidence="9 10">OTSz_A_272</strain>
    </source>
</reference>
<name>A0A1B1AK39_9PROT</name>
<dbReference type="Pfam" id="PF14520">
    <property type="entry name" value="HHH_5"/>
    <property type="match status" value="1"/>
</dbReference>
<comment type="function">
    <text evidence="6">The RuvA-RuvB-RuvC complex processes Holliday junction (HJ) DNA during genetic recombination and DNA repair, while the RuvA-RuvB complex plays an important role in the rescue of blocked DNA replication forks via replication fork reversal (RFR). RuvA specifically binds to HJ cruciform DNA, conferring on it an open structure. The RuvB hexamer acts as an ATP-dependent pump, pulling dsDNA into and through the RuvAB complex. HJ branch migration allows RuvC to scan DNA until it finds its consensus sequence, where it cleaves and resolves the cruciform DNA.</text>
</comment>
<keyword evidence="5 6" id="KW-0234">DNA repair</keyword>
<dbReference type="Gene3D" id="1.10.8.10">
    <property type="entry name" value="DNA helicase RuvA subunit, C-terminal domain"/>
    <property type="match status" value="1"/>
</dbReference>
<keyword evidence="4 6" id="KW-0233">DNA recombination</keyword>
<evidence type="ECO:0000259" key="7">
    <source>
        <dbReference type="Pfam" id="PF01330"/>
    </source>
</evidence>
<evidence type="ECO:0000256" key="2">
    <source>
        <dbReference type="ARBA" id="ARBA00022763"/>
    </source>
</evidence>
<evidence type="ECO:0000313" key="9">
    <source>
        <dbReference type="EMBL" id="ANP46911.1"/>
    </source>
</evidence>
<feature type="region of interest" description="Domain III" evidence="6">
    <location>
        <begin position="155"/>
        <end position="205"/>
    </location>
</feature>
<evidence type="ECO:0000259" key="8">
    <source>
        <dbReference type="Pfam" id="PF07499"/>
    </source>
</evidence>
<dbReference type="InterPro" id="IPR000085">
    <property type="entry name" value="RuvA"/>
</dbReference>
<dbReference type="InterPro" id="IPR036267">
    <property type="entry name" value="RuvA_C_sf"/>
</dbReference>
<dbReference type="GO" id="GO:0006310">
    <property type="term" value="P:DNA recombination"/>
    <property type="evidence" value="ECO:0007669"/>
    <property type="project" value="UniProtKB-UniRule"/>
</dbReference>
<evidence type="ECO:0000256" key="5">
    <source>
        <dbReference type="ARBA" id="ARBA00023204"/>
    </source>
</evidence>
<dbReference type="OrthoDB" id="5293449at2"/>
<dbReference type="HAMAP" id="MF_00031">
    <property type="entry name" value="DNA_HJ_migration_RuvA"/>
    <property type="match status" value="1"/>
</dbReference>
<dbReference type="KEGG" id="cbot:ATE48_13785"/>
<protein>
    <recommendedName>
        <fullName evidence="6">Holliday junction branch migration complex subunit RuvA</fullName>
    </recommendedName>
</protein>
<evidence type="ECO:0000256" key="1">
    <source>
        <dbReference type="ARBA" id="ARBA00022490"/>
    </source>
</evidence>
<dbReference type="GO" id="GO:0048476">
    <property type="term" value="C:Holliday junction resolvase complex"/>
    <property type="evidence" value="ECO:0007669"/>
    <property type="project" value="UniProtKB-UniRule"/>
</dbReference>
<proteinExistence type="inferred from homology"/>
<comment type="similarity">
    <text evidence="6">Belongs to the RuvA family.</text>
</comment>
<comment type="domain">
    <text evidence="6">Has three domains with a flexible linker between the domains II and III and assumes an 'L' shape. Domain III is highly mobile and contacts RuvB.</text>
</comment>
<feature type="domain" description="Holliday junction DNA helicase RuvA C-terminal" evidence="8">
    <location>
        <begin position="157"/>
        <end position="202"/>
    </location>
</feature>
<accession>A0A1B1AK39</accession>
<dbReference type="SUPFAM" id="SSF46929">
    <property type="entry name" value="DNA helicase RuvA subunit, C-terminal domain"/>
    <property type="match status" value="1"/>
</dbReference>
<dbReference type="AlphaFoldDB" id="A0A1B1AK39"/>
<dbReference type="InterPro" id="IPR013849">
    <property type="entry name" value="DNA_helicase_Holl-junc_RuvA_I"/>
</dbReference>
<evidence type="ECO:0000256" key="3">
    <source>
        <dbReference type="ARBA" id="ARBA00023125"/>
    </source>
</evidence>
<dbReference type="EMBL" id="CP013244">
    <property type="protein sequence ID" value="ANP46911.1"/>
    <property type="molecule type" value="Genomic_DNA"/>
</dbReference>
<evidence type="ECO:0000256" key="4">
    <source>
        <dbReference type="ARBA" id="ARBA00023172"/>
    </source>
</evidence>
<dbReference type="Gene3D" id="1.10.150.20">
    <property type="entry name" value="5' to 3' exonuclease, C-terminal subdomain"/>
    <property type="match status" value="1"/>
</dbReference>
<keyword evidence="1 6" id="KW-0963">Cytoplasm</keyword>